<evidence type="ECO:0000256" key="4">
    <source>
        <dbReference type="ARBA" id="ARBA00022857"/>
    </source>
</evidence>
<name>A0A2H5QBB7_CITUN</name>
<evidence type="ECO:0000256" key="5">
    <source>
        <dbReference type="ARBA" id="ARBA00022989"/>
    </source>
</evidence>
<dbReference type="InterPro" id="IPR050425">
    <property type="entry name" value="NAD(P)_dehydrat-like"/>
</dbReference>
<gene>
    <name evidence="11" type="ORF">CUMW_213880</name>
</gene>
<keyword evidence="7 8" id="KW-0472">Membrane</keyword>
<evidence type="ECO:0000313" key="12">
    <source>
        <dbReference type="Proteomes" id="UP000236630"/>
    </source>
</evidence>
<feature type="compositionally biased region" description="Low complexity" evidence="9">
    <location>
        <begin position="45"/>
        <end position="66"/>
    </location>
</feature>
<protein>
    <recommendedName>
        <fullName evidence="8">Reticulon-like protein</fullName>
    </recommendedName>
</protein>
<dbReference type="GO" id="GO:0005789">
    <property type="term" value="C:endoplasmic reticulum membrane"/>
    <property type="evidence" value="ECO:0007669"/>
    <property type="project" value="UniProtKB-SubCell"/>
</dbReference>
<comment type="caution">
    <text evidence="11">The sequence shown here is derived from an EMBL/GenBank/DDBJ whole genome shotgun (WGS) entry which is preliminary data.</text>
</comment>
<keyword evidence="4" id="KW-0521">NADP</keyword>
<dbReference type="PROSITE" id="PS50845">
    <property type="entry name" value="RETICULON"/>
    <property type="match status" value="1"/>
</dbReference>
<feature type="transmembrane region" description="Helical" evidence="8">
    <location>
        <begin position="426"/>
        <end position="442"/>
    </location>
</feature>
<evidence type="ECO:0000256" key="1">
    <source>
        <dbReference type="ARBA" id="ARBA00004477"/>
    </source>
</evidence>
<dbReference type="PANTHER" id="PTHR10366:SF639">
    <property type="entry name" value="3BETA-HYDROXYSTEROID-DEHYDROGENASE_DECARBOXYLASE ISOFORM 3"/>
    <property type="match status" value="1"/>
</dbReference>
<dbReference type="Pfam" id="PF02453">
    <property type="entry name" value="Reticulon"/>
    <property type="match status" value="1"/>
</dbReference>
<dbReference type="PANTHER" id="PTHR10366">
    <property type="entry name" value="NAD DEPENDENT EPIMERASE/DEHYDRATASE"/>
    <property type="match status" value="1"/>
</dbReference>
<feature type="transmembrane region" description="Helical" evidence="8">
    <location>
        <begin position="454"/>
        <end position="473"/>
    </location>
</feature>
<dbReference type="GO" id="GO:0006694">
    <property type="term" value="P:steroid biosynthetic process"/>
    <property type="evidence" value="ECO:0007669"/>
    <property type="project" value="InterPro"/>
</dbReference>
<evidence type="ECO:0000313" key="11">
    <source>
        <dbReference type="EMBL" id="GAY61940.1"/>
    </source>
</evidence>
<evidence type="ECO:0000259" key="10">
    <source>
        <dbReference type="PROSITE" id="PS50845"/>
    </source>
</evidence>
<evidence type="ECO:0000256" key="2">
    <source>
        <dbReference type="ARBA" id="ARBA00022692"/>
    </source>
</evidence>
<dbReference type="EMBL" id="BDQV01000288">
    <property type="protein sequence ID" value="GAY61940.1"/>
    <property type="molecule type" value="Genomic_DNA"/>
</dbReference>
<dbReference type="GO" id="GO:0016616">
    <property type="term" value="F:oxidoreductase activity, acting on the CH-OH group of donors, NAD or NADP as acceptor"/>
    <property type="evidence" value="ECO:0007669"/>
    <property type="project" value="InterPro"/>
</dbReference>
<evidence type="ECO:0000256" key="3">
    <source>
        <dbReference type="ARBA" id="ARBA00022824"/>
    </source>
</evidence>
<feature type="region of interest" description="Disordered" evidence="9">
    <location>
        <begin position="40"/>
        <end position="66"/>
    </location>
</feature>
<keyword evidence="5 8" id="KW-1133">Transmembrane helix</keyword>
<keyword evidence="6" id="KW-0560">Oxidoreductase</keyword>
<dbReference type="InterPro" id="IPR003388">
    <property type="entry name" value="Reticulon"/>
</dbReference>
<dbReference type="Gene3D" id="3.40.50.720">
    <property type="entry name" value="NAD(P)-binding Rossmann-like Domain"/>
    <property type="match status" value="1"/>
</dbReference>
<proteinExistence type="predicted"/>
<feature type="transmembrane region" description="Helical" evidence="8">
    <location>
        <begin position="539"/>
        <end position="557"/>
    </location>
</feature>
<evidence type="ECO:0000256" key="8">
    <source>
        <dbReference type="RuleBase" id="RU363132"/>
    </source>
</evidence>
<evidence type="ECO:0000256" key="7">
    <source>
        <dbReference type="ARBA" id="ARBA00023136"/>
    </source>
</evidence>
<dbReference type="SUPFAM" id="SSF51735">
    <property type="entry name" value="NAD(P)-binding Rossmann-fold domains"/>
    <property type="match status" value="1"/>
</dbReference>
<dbReference type="InterPro" id="IPR002225">
    <property type="entry name" value="3Beta_OHSteriod_DH/Estase"/>
</dbReference>
<evidence type="ECO:0000256" key="9">
    <source>
        <dbReference type="SAM" id="MobiDB-lite"/>
    </source>
</evidence>
<feature type="domain" description="Reticulon" evidence="10">
    <location>
        <begin position="414"/>
        <end position="615"/>
    </location>
</feature>
<dbReference type="STRING" id="55188.A0A2H5QBB7"/>
<keyword evidence="2 8" id="KW-0812">Transmembrane</keyword>
<keyword evidence="12" id="KW-1185">Reference proteome</keyword>
<dbReference type="InterPro" id="IPR036291">
    <property type="entry name" value="NAD(P)-bd_dom_sf"/>
</dbReference>
<dbReference type="Pfam" id="PF01073">
    <property type="entry name" value="3Beta_HSD"/>
    <property type="match status" value="1"/>
</dbReference>
<sequence>MPFDEAIPRTCVVLNGRDYVEEIASVMTGLLIHLRNRNDKSVPESPIRLSLSSSTPPSPTRSSPTHSLPVALSITKSMFAISLKSKKWLLRKLLEGASTVFYMDATDLNTDDFYNCYMIIVQGAKNVVTACRECKVRRLVYNSTADVVFDGSHDIHNGDETLTCCWKFQDLMCDLKAQAEALVLFANNIDGLLTCALRPSNVFGPGDTQLVPLLVNLAKPGWTKFITGSGENMSDFTYVENVAHAHVCAAEALDSRMVSVAGMAFFITNLEPIKFWDFFSIILEGLGYQRPFIKLPTGVVWYIILLVKWIHEKLGLRTYNHSLSACYIVQLASRTRTFDCIAAQKHIGYSPVVSLEEGVSSTIQSFSHLARDSSLAYSRDFNEQSKVEKLLGGGKGYFLCEYYCFLTLRYISAVADILLWKDEKKTFTYFLVLVLLFYWFFLGGSTLTSSAAKLLLLLSAVLFGYGILPSNIFGFNVKRISPSCFELSETAIKDSIARISFLWNMGFRNIRLLAKGDDWNNFFKVAGSLYLSKLMLQSFTWSIGLALVFAFTAFFVYEQYEPEIDGLAKFLFNYLKKSKVSLIRNVPAPFVSFLYDCKILHEHKAPTEGNDRKRLQ</sequence>
<comment type="subcellular location">
    <subcellularLocation>
        <location evidence="1 8">Endoplasmic reticulum membrane</location>
        <topology evidence="1 8">Multi-pass membrane protein</topology>
    </subcellularLocation>
</comment>
<keyword evidence="3 8" id="KW-0256">Endoplasmic reticulum</keyword>
<evidence type="ECO:0000256" key="6">
    <source>
        <dbReference type="ARBA" id="ARBA00023002"/>
    </source>
</evidence>
<reference evidence="11 12" key="1">
    <citation type="journal article" date="2017" name="Front. Genet.">
        <title>Draft sequencing of the heterozygous diploid genome of Satsuma (Citrus unshiu Marc.) using a hybrid assembly approach.</title>
        <authorList>
            <person name="Shimizu T."/>
            <person name="Tanizawa Y."/>
            <person name="Mochizuki T."/>
            <person name="Nagasaki H."/>
            <person name="Yoshioka T."/>
            <person name="Toyoda A."/>
            <person name="Fujiyama A."/>
            <person name="Kaminuma E."/>
            <person name="Nakamura Y."/>
        </authorList>
    </citation>
    <scope>NUCLEOTIDE SEQUENCE [LARGE SCALE GENOMIC DNA]</scope>
    <source>
        <strain evidence="12">cv. Miyagawa wase</strain>
    </source>
</reference>
<dbReference type="Proteomes" id="UP000236630">
    <property type="component" value="Unassembled WGS sequence"/>
</dbReference>
<organism evidence="11 12">
    <name type="scientific">Citrus unshiu</name>
    <name type="common">Satsuma mandarin</name>
    <name type="synonym">Citrus nobilis var. unshiu</name>
    <dbReference type="NCBI Taxonomy" id="55188"/>
    <lineage>
        <taxon>Eukaryota</taxon>
        <taxon>Viridiplantae</taxon>
        <taxon>Streptophyta</taxon>
        <taxon>Embryophyta</taxon>
        <taxon>Tracheophyta</taxon>
        <taxon>Spermatophyta</taxon>
        <taxon>Magnoliopsida</taxon>
        <taxon>eudicotyledons</taxon>
        <taxon>Gunneridae</taxon>
        <taxon>Pentapetalae</taxon>
        <taxon>rosids</taxon>
        <taxon>malvids</taxon>
        <taxon>Sapindales</taxon>
        <taxon>Rutaceae</taxon>
        <taxon>Aurantioideae</taxon>
        <taxon>Citrus</taxon>
    </lineage>
</organism>
<dbReference type="AlphaFoldDB" id="A0A2H5QBB7"/>
<accession>A0A2H5QBB7</accession>